<dbReference type="Proteomes" id="UP000479241">
    <property type="component" value="Unassembled WGS sequence"/>
</dbReference>
<feature type="region of interest" description="Disordered" evidence="5">
    <location>
        <begin position="133"/>
        <end position="161"/>
    </location>
</feature>
<gene>
    <name evidence="8" type="ORF">GCU60_13720</name>
</gene>
<dbReference type="EMBL" id="JAAGWG010000019">
    <property type="protein sequence ID" value="NEK86804.1"/>
    <property type="molecule type" value="Genomic_DNA"/>
</dbReference>
<feature type="domain" description="DUF1232" evidence="7">
    <location>
        <begin position="64"/>
        <end position="98"/>
    </location>
</feature>
<keyword evidence="4 6" id="KW-0472">Membrane</keyword>
<proteinExistence type="predicted"/>
<accession>A0A6L9W5X3</accession>
<protein>
    <submittedName>
        <fullName evidence="8">DUF1232 domain-containing protein</fullName>
    </submittedName>
</protein>
<evidence type="ECO:0000256" key="1">
    <source>
        <dbReference type="ARBA" id="ARBA00004127"/>
    </source>
</evidence>
<keyword evidence="3 6" id="KW-1133">Transmembrane helix</keyword>
<dbReference type="Pfam" id="PF06803">
    <property type="entry name" value="DUF1232"/>
    <property type="match status" value="1"/>
</dbReference>
<evidence type="ECO:0000256" key="4">
    <source>
        <dbReference type="ARBA" id="ARBA00023136"/>
    </source>
</evidence>
<comment type="caution">
    <text evidence="8">The sequence shown here is derived from an EMBL/GenBank/DDBJ whole genome shotgun (WGS) entry which is preliminary data.</text>
</comment>
<evidence type="ECO:0000256" key="6">
    <source>
        <dbReference type="SAM" id="Phobius"/>
    </source>
</evidence>
<evidence type="ECO:0000256" key="2">
    <source>
        <dbReference type="ARBA" id="ARBA00022692"/>
    </source>
</evidence>
<organism evidence="8 9">
    <name type="scientific">Blastococcus saxobsidens</name>
    <dbReference type="NCBI Taxonomy" id="138336"/>
    <lineage>
        <taxon>Bacteria</taxon>
        <taxon>Bacillati</taxon>
        <taxon>Actinomycetota</taxon>
        <taxon>Actinomycetes</taxon>
        <taxon>Geodermatophilales</taxon>
        <taxon>Geodermatophilaceae</taxon>
        <taxon>Blastococcus</taxon>
    </lineage>
</organism>
<evidence type="ECO:0000256" key="3">
    <source>
        <dbReference type="ARBA" id="ARBA00022989"/>
    </source>
</evidence>
<dbReference type="AlphaFoldDB" id="A0A6L9W5X3"/>
<dbReference type="InterPro" id="IPR010652">
    <property type="entry name" value="DUF1232"/>
</dbReference>
<evidence type="ECO:0000313" key="9">
    <source>
        <dbReference type="Proteomes" id="UP000479241"/>
    </source>
</evidence>
<reference evidence="8 9" key="1">
    <citation type="submission" date="2019-12" db="EMBL/GenBank/DDBJ databases">
        <title>the WGS of Blastococcus saxobsidens 67B17.</title>
        <authorList>
            <person name="Jiang Z."/>
        </authorList>
    </citation>
    <scope>NUCLEOTIDE SEQUENCE [LARGE SCALE GENOMIC DNA]</scope>
    <source>
        <strain evidence="8 9">67B17</strain>
    </source>
</reference>
<evidence type="ECO:0000259" key="7">
    <source>
        <dbReference type="Pfam" id="PF06803"/>
    </source>
</evidence>
<evidence type="ECO:0000313" key="8">
    <source>
        <dbReference type="EMBL" id="NEK86804.1"/>
    </source>
</evidence>
<sequence length="161" mass="17956">MDWVRVLLTVAGGLLLVWLLLLAVLWRTRPDGLTVRDGLRLLPDVVRLVRRLAADRTLPRGLRVRLWLLLGYLLSPVDLVPDVVPVLGYADDVVVVAWALRSVVRAAGEEALVRHWPGEPAGLEVVRRLAGLTRRPGRDRGPATDRPAGRRRRRSAPSTRP</sequence>
<comment type="subcellular location">
    <subcellularLocation>
        <location evidence="1">Endomembrane system</location>
        <topology evidence="1">Multi-pass membrane protein</topology>
    </subcellularLocation>
</comment>
<keyword evidence="2 6" id="KW-0812">Transmembrane</keyword>
<feature type="transmembrane region" description="Helical" evidence="6">
    <location>
        <begin position="6"/>
        <end position="26"/>
    </location>
</feature>
<dbReference type="RefSeq" id="WP_163206125.1">
    <property type="nucleotide sequence ID" value="NZ_JAAGWG010000019.1"/>
</dbReference>
<name>A0A6L9W5X3_9ACTN</name>
<dbReference type="GO" id="GO:0012505">
    <property type="term" value="C:endomembrane system"/>
    <property type="evidence" value="ECO:0007669"/>
    <property type="project" value="UniProtKB-SubCell"/>
</dbReference>
<evidence type="ECO:0000256" key="5">
    <source>
        <dbReference type="SAM" id="MobiDB-lite"/>
    </source>
</evidence>